<dbReference type="AlphaFoldDB" id="A0A2C6CW13"/>
<evidence type="ECO:0000256" key="2">
    <source>
        <dbReference type="ARBA" id="ARBA00023015"/>
    </source>
</evidence>
<name>A0A2C6CW13_9GAMM</name>
<dbReference type="PANTHER" id="PTHR30126:SF40">
    <property type="entry name" value="HTH-TYPE TRANSCRIPTIONAL REGULATOR GLTR"/>
    <property type="match status" value="1"/>
</dbReference>
<accession>A0A2C6CW13</accession>
<dbReference type="STRING" id="1111728.GCA_000427805_01125"/>
<dbReference type="PROSITE" id="PS50931">
    <property type="entry name" value="HTH_LYSR"/>
    <property type="match status" value="1"/>
</dbReference>
<evidence type="ECO:0000256" key="1">
    <source>
        <dbReference type="ARBA" id="ARBA00009437"/>
    </source>
</evidence>
<dbReference type="Proteomes" id="UP000373449">
    <property type="component" value="Unassembled WGS sequence"/>
</dbReference>
<dbReference type="PRINTS" id="PR00039">
    <property type="entry name" value="HTHLYSR"/>
</dbReference>
<dbReference type="Gene3D" id="3.40.190.290">
    <property type="match status" value="1"/>
</dbReference>
<evidence type="ECO:0000256" key="3">
    <source>
        <dbReference type="ARBA" id="ARBA00023125"/>
    </source>
</evidence>
<dbReference type="InterPro" id="IPR000847">
    <property type="entry name" value="LysR_HTH_N"/>
</dbReference>
<reference evidence="8" key="1">
    <citation type="submission" date="2017-09" db="EMBL/GenBank/DDBJ databases">
        <title>FDA dAtabase for Regulatory Grade micrObial Sequences (FDA-ARGOS): Supporting development and validation of Infectious Disease Dx tests.</title>
        <authorList>
            <person name="Minogue T."/>
            <person name="Wolcott M."/>
            <person name="Wasieloski L."/>
            <person name="Aguilar W."/>
            <person name="Moore D."/>
            <person name="Tallon L."/>
            <person name="Sadzewicz L."/>
            <person name="Ott S."/>
            <person name="Zhao X."/>
            <person name="Nagaraj S."/>
            <person name="Vavikolanu K."/>
            <person name="Aluvathingal J."/>
            <person name="Nadendla S."/>
            <person name="Sichtig H."/>
        </authorList>
    </citation>
    <scope>NUCLEOTIDE SEQUENCE [LARGE SCALE GENOMIC DNA]</scope>
    <source>
        <strain evidence="8">FDAARGOS_387</strain>
    </source>
</reference>
<dbReference type="Pfam" id="PF03466">
    <property type="entry name" value="LysR_substrate"/>
    <property type="match status" value="1"/>
</dbReference>
<dbReference type="OrthoDB" id="8437302at2"/>
<dbReference type="EMBL" id="CAADJA010000002">
    <property type="protein sequence ID" value="VFS50631.1"/>
    <property type="molecule type" value="Genomic_DNA"/>
</dbReference>
<keyword evidence="4" id="KW-0804">Transcription</keyword>
<keyword evidence="8" id="KW-1185">Reference proteome</keyword>
<dbReference type="Proteomes" id="UP000224974">
    <property type="component" value="Unassembled WGS sequence"/>
</dbReference>
<dbReference type="InterPro" id="IPR005119">
    <property type="entry name" value="LysR_subst-bd"/>
</dbReference>
<protein>
    <submittedName>
        <fullName evidence="7">HTH-type transcriptional activator CmpR</fullName>
    </submittedName>
    <submittedName>
        <fullName evidence="6">LysR family transcriptional regulator</fullName>
    </submittedName>
</protein>
<evidence type="ECO:0000313" key="9">
    <source>
        <dbReference type="Proteomes" id="UP000373449"/>
    </source>
</evidence>
<dbReference type="SUPFAM" id="SSF53850">
    <property type="entry name" value="Periplasmic binding protein-like II"/>
    <property type="match status" value="1"/>
</dbReference>
<dbReference type="RefSeq" id="WP_029094243.1">
    <property type="nucleotide sequence ID" value="NZ_BRLG01000044.1"/>
</dbReference>
<reference evidence="7 9" key="3">
    <citation type="submission" date="2019-03" db="EMBL/GenBank/DDBJ databases">
        <authorList>
            <consortium name="Pathogen Informatics"/>
        </authorList>
    </citation>
    <scope>NUCLEOTIDE SEQUENCE [LARGE SCALE GENOMIC DNA]</scope>
    <source>
        <strain evidence="7 9">NCTC12282</strain>
    </source>
</reference>
<dbReference type="SUPFAM" id="SSF46785">
    <property type="entry name" value="Winged helix' DNA-binding domain"/>
    <property type="match status" value="1"/>
</dbReference>
<dbReference type="FunFam" id="1.10.10.10:FF:000001">
    <property type="entry name" value="LysR family transcriptional regulator"/>
    <property type="match status" value="1"/>
</dbReference>
<dbReference type="GO" id="GO:0000976">
    <property type="term" value="F:transcription cis-regulatory region binding"/>
    <property type="evidence" value="ECO:0007669"/>
    <property type="project" value="TreeGrafter"/>
</dbReference>
<keyword evidence="3" id="KW-0238">DNA-binding</keyword>
<dbReference type="Pfam" id="PF00126">
    <property type="entry name" value="HTH_1"/>
    <property type="match status" value="1"/>
</dbReference>
<gene>
    <name evidence="7" type="primary">cmpR</name>
    <name evidence="6" type="ORF">CRN84_16590</name>
    <name evidence="7" type="ORF">NCTC12282_04606</name>
</gene>
<dbReference type="InterPro" id="IPR036390">
    <property type="entry name" value="WH_DNA-bd_sf"/>
</dbReference>
<dbReference type="PANTHER" id="PTHR30126">
    <property type="entry name" value="HTH-TYPE TRANSCRIPTIONAL REGULATOR"/>
    <property type="match status" value="1"/>
</dbReference>
<dbReference type="EMBL" id="PDDX01000001">
    <property type="protein sequence ID" value="PHI30839.1"/>
    <property type="molecule type" value="Genomic_DNA"/>
</dbReference>
<evidence type="ECO:0000256" key="4">
    <source>
        <dbReference type="ARBA" id="ARBA00023163"/>
    </source>
</evidence>
<proteinExistence type="inferred from homology"/>
<comment type="similarity">
    <text evidence="1">Belongs to the LysR transcriptional regulatory family.</text>
</comment>
<organism evidence="6 8">
    <name type="scientific">Budvicia aquatica</name>
    <dbReference type="NCBI Taxonomy" id="82979"/>
    <lineage>
        <taxon>Bacteria</taxon>
        <taxon>Pseudomonadati</taxon>
        <taxon>Pseudomonadota</taxon>
        <taxon>Gammaproteobacteria</taxon>
        <taxon>Enterobacterales</taxon>
        <taxon>Budviciaceae</taxon>
        <taxon>Budvicia</taxon>
    </lineage>
</organism>
<feature type="domain" description="HTH lysR-type" evidence="5">
    <location>
        <begin position="1"/>
        <end position="58"/>
    </location>
</feature>
<reference evidence="6" key="2">
    <citation type="submission" date="2017-09" db="EMBL/GenBank/DDBJ databases">
        <title>FDA dAtabase for Regulatory Grade micrObial Sequences (FDA-ARGOS): Supporting development and validation of Infectious Disease Dx tests.</title>
        <authorList>
            <person name="Minogue T."/>
            <person name="Wolcott M."/>
            <person name="Wasieloski L."/>
            <person name="Aguilar W."/>
            <person name="Moore D."/>
            <person name="Tallon L.J."/>
            <person name="Sadzewicz L."/>
            <person name="Ott S."/>
            <person name="Zhao X."/>
            <person name="Nagaraj S."/>
            <person name="Vavikolanu K."/>
            <person name="Aluvathingal J."/>
            <person name="Nadendla S."/>
            <person name="Sichtig H."/>
        </authorList>
    </citation>
    <scope>NUCLEOTIDE SEQUENCE</scope>
    <source>
        <strain evidence="6">FDAARGOS_387</strain>
    </source>
</reference>
<sequence>MNIGRLKTFIVLTEHLNFSEAAEHLFCSQPSVSMQIRTLEEELGCVLFDRIGKKIHLNQQGEAFKPYAKQIINLWQESKDNAQQIGSGEQGTLSFGSSNFVGVYLIPSLLNNFKTRFPKVKINIQIRSSPTLLKQLENNDVEFLILSDKIKINDNLYQTNLFYQDELILVVPAGHPLAEKQNIQPHMLENYTLLWKPEHSATREFLEQTLKGQLISISNYMEISSLEAIKQGVIHSLGIAFISRFAVSQELKSGILKHVTIPELKIKRGIMYVTRKDKILSPAAKQFIALLQMIKE</sequence>
<keyword evidence="2" id="KW-0805">Transcription regulation</keyword>
<evidence type="ECO:0000313" key="6">
    <source>
        <dbReference type="EMBL" id="PHI30839.1"/>
    </source>
</evidence>
<evidence type="ECO:0000313" key="7">
    <source>
        <dbReference type="EMBL" id="VFS50631.1"/>
    </source>
</evidence>
<dbReference type="Gene3D" id="1.10.10.10">
    <property type="entry name" value="Winged helix-like DNA-binding domain superfamily/Winged helix DNA-binding domain"/>
    <property type="match status" value="1"/>
</dbReference>
<evidence type="ECO:0000259" key="5">
    <source>
        <dbReference type="PROSITE" id="PS50931"/>
    </source>
</evidence>
<evidence type="ECO:0000313" key="8">
    <source>
        <dbReference type="Proteomes" id="UP000224974"/>
    </source>
</evidence>
<dbReference type="GO" id="GO:0003700">
    <property type="term" value="F:DNA-binding transcription factor activity"/>
    <property type="evidence" value="ECO:0007669"/>
    <property type="project" value="InterPro"/>
</dbReference>
<dbReference type="InterPro" id="IPR036388">
    <property type="entry name" value="WH-like_DNA-bd_sf"/>
</dbReference>